<reference evidence="2 4" key="1">
    <citation type="journal article" date="2010" name="BMC Genomics">
        <title>Combination of measures distinguishes pre-miRNAs from other stem-loops in the genome of the newly sequenced Anopheles darlingi.</title>
        <authorList>
            <person name="Mendes N.D."/>
            <person name="Freitas A.T."/>
            <person name="Vasconcelos A.T."/>
            <person name="Sagot M.F."/>
        </authorList>
    </citation>
    <scope>NUCLEOTIDE SEQUENCE</scope>
</reference>
<keyword evidence="4" id="KW-1185">Reference proteome</keyword>
<sequence length="141" mass="15933">MRMLKNTMDHRKECTHCNTHQDNPSERRFLEYLQNTTRETAATQFITTSPANSIEIERISTRAEKSSFLNPSGQIFSVVGRMISALVSCLATLQHQHQHQHQHQAASGKPAAFETTMVEQVRKPNRVNRPKSSVHPSVVGV</sequence>
<dbReference type="HOGENOM" id="CLU_1826899_0_0_1"/>
<reference evidence="2" key="3">
    <citation type="journal article" date="2013" name="Nucleic Acids Res.">
        <title>The genome of Anopheles darlingi, the main neotropical malaria vector.</title>
        <authorList>
            <person name="Marinotti O."/>
            <person name="Cerqueira G.C."/>
            <person name="de Almeida L.G."/>
            <person name="Ferro M.I."/>
            <person name="Loreto E.L."/>
            <person name="Zaha A."/>
            <person name="Teixeira S.M."/>
            <person name="Wespiser A.R."/>
            <person name="Almeida E Silva A."/>
            <person name="Schlindwein A.D."/>
            <person name="Pacheco A.C."/>
            <person name="Silva A.L."/>
            <person name="Graveley B.R."/>
            <person name="Walenz B.P."/>
            <person name="Lima Bde A."/>
            <person name="Ribeiro C.A."/>
            <person name="Nunes-Silva C.G."/>
            <person name="de Carvalho C.R."/>
            <person name="Soares C.M."/>
            <person name="de Menezes C.B."/>
            <person name="Matiolli C."/>
            <person name="Caffrey D."/>
            <person name="Araujo D.A."/>
            <person name="de Oliveira D.M."/>
            <person name="Golenbock D."/>
            <person name="Grisard E.C."/>
            <person name="Fantinatti-Garboggini F."/>
            <person name="de Carvalho F.M."/>
            <person name="Barcellos F.G."/>
            <person name="Prosdocimi F."/>
            <person name="May G."/>
            <person name="Azevedo Junior G.M."/>
            <person name="Guimaraes G.M."/>
            <person name="Goldman G.H."/>
            <person name="Padilha I.Q."/>
            <person name="Batista Jda S."/>
            <person name="Ferro J.A."/>
            <person name="Ribeiro J.M."/>
            <person name="Fietto J.L."/>
            <person name="Dabbas K.M."/>
            <person name="Cerdeira L."/>
            <person name="Agnez-Lima L.F."/>
            <person name="Brocchi M."/>
            <person name="de Carvalho M.O."/>
            <person name="Teixeira Mde M."/>
            <person name="Diniz Maia Mde M."/>
            <person name="Goldman M.H."/>
            <person name="Cruz Schneider M.P."/>
            <person name="Felipe M.S."/>
            <person name="Hungria M."/>
            <person name="Nicolas M.F."/>
            <person name="Pereira M."/>
            <person name="Montes M.A."/>
            <person name="Cantao M.E."/>
            <person name="Vincentz M."/>
            <person name="Rafael M.S."/>
            <person name="Silverman N."/>
            <person name="Stoco P.H."/>
            <person name="Souza R.C."/>
            <person name="Vicentini R."/>
            <person name="Gazzinelli R.T."/>
            <person name="Neves Rde O."/>
            <person name="Silva R."/>
            <person name="Astolfi-Filho S."/>
            <person name="Maciel T.E."/>
            <person name="Urmenyi T.P."/>
            <person name="Tadei W.P."/>
            <person name="Camargo E.P."/>
            <person name="de Vasconcelos A.T."/>
        </authorList>
    </citation>
    <scope>NUCLEOTIDE SEQUENCE</scope>
</reference>
<accession>W5JIC6</accession>
<dbReference type="VEuPathDB" id="VectorBase:ADAR2_006251"/>
<name>W5JIC6_ANODA</name>
<dbReference type="AlphaFoldDB" id="W5JIC6"/>
<proteinExistence type="predicted"/>
<evidence type="ECO:0000313" key="2">
    <source>
        <dbReference type="EMBL" id="ETN64142.1"/>
    </source>
</evidence>
<feature type="region of interest" description="Disordered" evidence="1">
    <location>
        <begin position="120"/>
        <end position="141"/>
    </location>
</feature>
<evidence type="ECO:0000313" key="4">
    <source>
        <dbReference type="Proteomes" id="UP000000673"/>
    </source>
</evidence>
<protein>
    <submittedName>
        <fullName evidence="2 3">Uncharacterized protein</fullName>
    </submittedName>
</protein>
<evidence type="ECO:0000313" key="3">
    <source>
        <dbReference type="EnsemblMetazoa" id="ADAC004123-PA"/>
    </source>
</evidence>
<dbReference type="EnsemblMetazoa" id="ADAC004123-RA">
    <property type="protein sequence ID" value="ADAC004123-PA"/>
    <property type="gene ID" value="ADAC004123"/>
</dbReference>
<dbReference type="Proteomes" id="UP000000673">
    <property type="component" value="Unassembled WGS sequence"/>
</dbReference>
<organism evidence="2">
    <name type="scientific">Anopheles darlingi</name>
    <name type="common">Mosquito</name>
    <dbReference type="NCBI Taxonomy" id="43151"/>
    <lineage>
        <taxon>Eukaryota</taxon>
        <taxon>Metazoa</taxon>
        <taxon>Ecdysozoa</taxon>
        <taxon>Arthropoda</taxon>
        <taxon>Hexapoda</taxon>
        <taxon>Insecta</taxon>
        <taxon>Pterygota</taxon>
        <taxon>Neoptera</taxon>
        <taxon>Endopterygota</taxon>
        <taxon>Diptera</taxon>
        <taxon>Nematocera</taxon>
        <taxon>Culicoidea</taxon>
        <taxon>Culicidae</taxon>
        <taxon>Anophelinae</taxon>
        <taxon>Anopheles</taxon>
    </lineage>
</organism>
<reference evidence="3" key="4">
    <citation type="submission" date="2015-06" db="UniProtKB">
        <authorList>
            <consortium name="EnsemblMetazoa"/>
        </authorList>
    </citation>
    <scope>IDENTIFICATION</scope>
</reference>
<gene>
    <name evidence="2" type="ORF">AND_004123</name>
</gene>
<dbReference type="EMBL" id="ADMH02001089">
    <property type="protein sequence ID" value="ETN64142.1"/>
    <property type="molecule type" value="Genomic_DNA"/>
</dbReference>
<reference evidence="2" key="2">
    <citation type="submission" date="2010-05" db="EMBL/GenBank/DDBJ databases">
        <authorList>
            <person name="Almeida L.G."/>
            <person name="Nicolas M.F."/>
            <person name="Souza R.C."/>
            <person name="Vasconcelos A.T.R."/>
        </authorList>
    </citation>
    <scope>NUCLEOTIDE SEQUENCE</scope>
</reference>
<evidence type="ECO:0000256" key="1">
    <source>
        <dbReference type="SAM" id="MobiDB-lite"/>
    </source>
</evidence>
<dbReference type="VEuPathDB" id="VectorBase:ADAC004123"/>